<evidence type="ECO:0000313" key="2">
    <source>
        <dbReference type="EMBL" id="KAF5670524.1"/>
    </source>
</evidence>
<feature type="compositionally biased region" description="Basic residues" evidence="1">
    <location>
        <begin position="9"/>
        <end position="25"/>
    </location>
</feature>
<name>A0A8H5TE58_FUSHE</name>
<dbReference type="Proteomes" id="UP000567885">
    <property type="component" value="Unassembled WGS sequence"/>
</dbReference>
<keyword evidence="3" id="KW-1185">Reference proteome</keyword>
<proteinExistence type="predicted"/>
<organism evidence="2 3">
    <name type="scientific">Fusarium heterosporum</name>
    <dbReference type="NCBI Taxonomy" id="42747"/>
    <lineage>
        <taxon>Eukaryota</taxon>
        <taxon>Fungi</taxon>
        <taxon>Dikarya</taxon>
        <taxon>Ascomycota</taxon>
        <taxon>Pezizomycotina</taxon>
        <taxon>Sordariomycetes</taxon>
        <taxon>Hypocreomycetidae</taxon>
        <taxon>Hypocreales</taxon>
        <taxon>Nectriaceae</taxon>
        <taxon>Fusarium</taxon>
        <taxon>Fusarium heterosporum species complex</taxon>
    </lineage>
</organism>
<accession>A0A8H5TE58</accession>
<evidence type="ECO:0000313" key="3">
    <source>
        <dbReference type="Proteomes" id="UP000567885"/>
    </source>
</evidence>
<dbReference type="EMBL" id="JAAGWQ010000075">
    <property type="protein sequence ID" value="KAF5670524.1"/>
    <property type="molecule type" value="Genomic_DNA"/>
</dbReference>
<comment type="caution">
    <text evidence="2">The sequence shown here is derived from an EMBL/GenBank/DDBJ whole genome shotgun (WGS) entry which is preliminary data.</text>
</comment>
<dbReference type="AlphaFoldDB" id="A0A8H5TE58"/>
<feature type="region of interest" description="Disordered" evidence="1">
    <location>
        <begin position="1"/>
        <end position="64"/>
    </location>
</feature>
<gene>
    <name evidence="2" type="ORF">FHETE_4431</name>
</gene>
<protein>
    <submittedName>
        <fullName evidence="2">Uncharacterized protein</fullName>
    </submittedName>
</protein>
<dbReference type="OrthoDB" id="4995795at2759"/>
<reference evidence="2 3" key="1">
    <citation type="submission" date="2020-05" db="EMBL/GenBank/DDBJ databases">
        <title>Identification and distribution of gene clusters putatively required for synthesis of sphingolipid metabolism inhibitors in phylogenetically diverse species of the filamentous fungus Fusarium.</title>
        <authorList>
            <person name="Kim H.-S."/>
            <person name="Busman M."/>
            <person name="Brown D.W."/>
            <person name="Divon H."/>
            <person name="Uhlig S."/>
            <person name="Proctor R.H."/>
        </authorList>
    </citation>
    <scope>NUCLEOTIDE SEQUENCE [LARGE SCALE GENOMIC DNA]</scope>
    <source>
        <strain evidence="2 3">NRRL 20693</strain>
    </source>
</reference>
<sequence length="159" mass="18049">MHQIETKKSKTTRKSLKPTRVQPKRAAKDNHILNKANSKKRGSDEEQVNPETKRRKTDDSVRNSAKWKTFSKSLEQQLSEMVEAVGENELHGCPFGPTPWTCHLCTAEIAESTNEDSLMFIEEPTAPIARMSLTKSYLELNSWKDFGTGENDIAQDQDL</sequence>
<evidence type="ECO:0000256" key="1">
    <source>
        <dbReference type="SAM" id="MobiDB-lite"/>
    </source>
</evidence>